<organism evidence="2 3">
    <name type="scientific">Leifsonia xyli subsp. xyli (strain CTCB07)</name>
    <dbReference type="NCBI Taxonomy" id="281090"/>
    <lineage>
        <taxon>Bacteria</taxon>
        <taxon>Bacillati</taxon>
        <taxon>Actinomycetota</taxon>
        <taxon>Actinomycetes</taxon>
        <taxon>Micrococcales</taxon>
        <taxon>Microbacteriaceae</taxon>
        <taxon>Leifsonia</taxon>
    </lineage>
</organism>
<dbReference type="AlphaFoldDB" id="Q6AC68"/>
<sequence>MTTYQPRLADTLSRMETRSARFNAAVGKQLRAEIAAGGSNITDMARMIGIARSALDNYVTGKRAIPIPIAYKVCESLGIDPHVVVARAEERFATETRHTAAR</sequence>
<dbReference type="eggNOG" id="ENOG5031YJ4">
    <property type="taxonomic scope" value="Bacteria"/>
</dbReference>
<dbReference type="Pfam" id="PF01381">
    <property type="entry name" value="HTH_3"/>
    <property type="match status" value="1"/>
</dbReference>
<dbReference type="EMBL" id="AE016822">
    <property type="protein sequence ID" value="AAT90024.1"/>
    <property type="molecule type" value="Genomic_DNA"/>
</dbReference>
<name>Q6AC68_LEIXX</name>
<feature type="domain" description="HTH cro/C1-type" evidence="1">
    <location>
        <begin position="42"/>
        <end position="84"/>
    </location>
</feature>
<dbReference type="PROSITE" id="PS50943">
    <property type="entry name" value="HTH_CROC1"/>
    <property type="match status" value="1"/>
</dbReference>
<protein>
    <submittedName>
        <fullName evidence="2">Phage repressor protein</fullName>
    </submittedName>
</protein>
<dbReference type="Gene3D" id="1.10.260.40">
    <property type="entry name" value="lambda repressor-like DNA-binding domains"/>
    <property type="match status" value="1"/>
</dbReference>
<dbReference type="InterPro" id="IPR010982">
    <property type="entry name" value="Lambda_DNA-bd_dom_sf"/>
</dbReference>
<proteinExistence type="predicted"/>
<keyword evidence="3" id="KW-1185">Reference proteome</keyword>
<dbReference type="HOGENOM" id="CLU_2273863_0_0_11"/>
<dbReference type="CDD" id="cd00093">
    <property type="entry name" value="HTH_XRE"/>
    <property type="match status" value="1"/>
</dbReference>
<reference evidence="2 3" key="1">
    <citation type="journal article" date="2004" name="Mol. Plant Microbe Interact.">
        <title>The genome sequence of the Gram-positive sugarcane pathogen Leifsonia xyli subsp. xyli.</title>
        <authorList>
            <person name="Monteiro-Vitorello C.B."/>
            <person name="Camargo L.E.A."/>
            <person name="Van Sluys M.A."/>
            <person name="Kitajima J.P."/>
            <person name="Truffi D."/>
            <person name="do Amaral A.M."/>
            <person name="Harakava R."/>
            <person name="de Oliveira J.C.F."/>
            <person name="Wood D."/>
            <person name="de Oliveira M.C."/>
            <person name="Miyaki C.Y."/>
            <person name="Takita M.A."/>
            <person name="da Silva A.C.R."/>
            <person name="Furlan L.R."/>
            <person name="Carraro D.M."/>
            <person name="Camarotte G."/>
            <person name="Almeida N.F. Jr."/>
            <person name="Carrer H."/>
            <person name="Coutinho L.L."/>
            <person name="El-Dorry H.A."/>
            <person name="Ferro M.I.T."/>
            <person name="Gagliardi P.R."/>
            <person name="Giglioti E."/>
            <person name="Goldman M.H.S."/>
            <person name="Goldman G.H."/>
            <person name="Kimura E.T."/>
            <person name="Ferro E.S."/>
            <person name="Kuramae E.E."/>
            <person name="Lemos E.G.M."/>
            <person name="Lemos M.V.F."/>
            <person name="Mauro S.M.Z."/>
            <person name="Machado M.A."/>
            <person name="Marino C.L."/>
            <person name="Menck C.F."/>
            <person name="Nunes L.R."/>
            <person name="Oliveira R.C."/>
            <person name="Pereira G.G."/>
            <person name="Siqueira W."/>
            <person name="de Souza A.A."/>
            <person name="Tsai S.M."/>
            <person name="Zanca A.S."/>
            <person name="Simpson A.J.G."/>
            <person name="Brumbley S.M."/>
            <person name="Setubal J.C."/>
        </authorList>
    </citation>
    <scope>NUCLEOTIDE SEQUENCE [LARGE SCALE GENOMIC DNA]</scope>
    <source>
        <strain evidence="2 3">CTCB07</strain>
    </source>
</reference>
<dbReference type="InterPro" id="IPR001387">
    <property type="entry name" value="Cro/C1-type_HTH"/>
</dbReference>
<dbReference type="SUPFAM" id="SSF47413">
    <property type="entry name" value="lambda repressor-like DNA-binding domains"/>
    <property type="match status" value="1"/>
</dbReference>
<dbReference type="KEGG" id="lxx:Lxx23870"/>
<accession>Q6AC68</accession>
<evidence type="ECO:0000313" key="2">
    <source>
        <dbReference type="EMBL" id="AAT90024.1"/>
    </source>
</evidence>
<evidence type="ECO:0000313" key="3">
    <source>
        <dbReference type="Proteomes" id="UP000001306"/>
    </source>
</evidence>
<dbReference type="GO" id="GO:0003677">
    <property type="term" value="F:DNA binding"/>
    <property type="evidence" value="ECO:0007669"/>
    <property type="project" value="InterPro"/>
</dbReference>
<evidence type="ECO:0000259" key="1">
    <source>
        <dbReference type="PROSITE" id="PS50943"/>
    </source>
</evidence>
<gene>
    <name evidence="2" type="ordered locus">Lxx23870</name>
</gene>
<dbReference type="Proteomes" id="UP000001306">
    <property type="component" value="Chromosome"/>
</dbReference>